<dbReference type="PROSITE" id="PS50113">
    <property type="entry name" value="PAC"/>
    <property type="match status" value="1"/>
</dbReference>
<dbReference type="SMART" id="SM00267">
    <property type="entry name" value="GGDEF"/>
    <property type="match status" value="1"/>
</dbReference>
<dbReference type="PANTHER" id="PTHR45228">
    <property type="entry name" value="CYCLIC DI-GMP PHOSPHODIESTERASE TM_0186-RELATED"/>
    <property type="match status" value="1"/>
</dbReference>
<dbReference type="Pfam" id="PF08447">
    <property type="entry name" value="PAS_3"/>
    <property type="match status" value="1"/>
</dbReference>
<dbReference type="PANTHER" id="PTHR45228:SF1">
    <property type="entry name" value="CYCLIC DI-GMP PHOSPHODIESTERASE TM_0186"/>
    <property type="match status" value="1"/>
</dbReference>
<evidence type="ECO:0000259" key="4">
    <source>
        <dbReference type="PROSITE" id="PS51832"/>
    </source>
</evidence>
<dbReference type="CDD" id="cd01949">
    <property type="entry name" value="GGDEF"/>
    <property type="match status" value="1"/>
</dbReference>
<dbReference type="SMART" id="SM00086">
    <property type="entry name" value="PAC"/>
    <property type="match status" value="1"/>
</dbReference>
<dbReference type="Gene3D" id="3.30.70.270">
    <property type="match status" value="1"/>
</dbReference>
<dbReference type="CDD" id="cd13704">
    <property type="entry name" value="PBP2_HisK"/>
    <property type="match status" value="1"/>
</dbReference>
<feature type="transmembrane region" description="Helical" evidence="1">
    <location>
        <begin position="263"/>
        <end position="288"/>
    </location>
</feature>
<proteinExistence type="predicted"/>
<dbReference type="Pfam" id="PF00990">
    <property type="entry name" value="GGDEF"/>
    <property type="match status" value="1"/>
</dbReference>
<dbReference type="InterPro" id="IPR052020">
    <property type="entry name" value="Cyclic_di-GMP/3'3'-cGAMP_PDE"/>
</dbReference>
<dbReference type="InterPro" id="IPR001610">
    <property type="entry name" value="PAC"/>
</dbReference>
<feature type="domain" description="GGDEF" evidence="3">
    <location>
        <begin position="630"/>
        <end position="757"/>
    </location>
</feature>
<evidence type="ECO:0000259" key="3">
    <source>
        <dbReference type="PROSITE" id="PS50887"/>
    </source>
</evidence>
<dbReference type="InterPro" id="IPR035965">
    <property type="entry name" value="PAS-like_dom_sf"/>
</dbReference>
<dbReference type="CDD" id="cd00077">
    <property type="entry name" value="HDc"/>
    <property type="match status" value="1"/>
</dbReference>
<accession>Q1EM20</accession>
<dbReference type="CDD" id="cd00130">
    <property type="entry name" value="PAS"/>
    <property type="match status" value="1"/>
</dbReference>
<dbReference type="Pfam" id="PF13487">
    <property type="entry name" value="HD_5"/>
    <property type="match status" value="1"/>
</dbReference>
<dbReference type="InterPro" id="IPR001638">
    <property type="entry name" value="Solute-binding_3/MltF_N"/>
</dbReference>
<feature type="domain" description="PAC" evidence="2">
    <location>
        <begin position="398"/>
        <end position="451"/>
    </location>
</feature>
<dbReference type="InterPro" id="IPR037522">
    <property type="entry name" value="HD_GYP_dom"/>
</dbReference>
<dbReference type="NCBIfam" id="TIGR00229">
    <property type="entry name" value="sensory_box"/>
    <property type="match status" value="1"/>
</dbReference>
<keyword evidence="1" id="KW-0812">Transmembrane</keyword>
<dbReference type="SUPFAM" id="SSF55073">
    <property type="entry name" value="Nucleotide cyclase"/>
    <property type="match status" value="1"/>
</dbReference>
<dbReference type="InterPro" id="IPR000014">
    <property type="entry name" value="PAS"/>
</dbReference>
<protein>
    <recommendedName>
        <fullName evidence="6">Diguanylate cyclase</fullName>
    </recommendedName>
</protein>
<dbReference type="Pfam" id="PF00497">
    <property type="entry name" value="SBP_bac_3"/>
    <property type="match status" value="1"/>
</dbReference>
<evidence type="ECO:0000313" key="5">
    <source>
        <dbReference type="EMBL" id="CAJ75686.1"/>
    </source>
</evidence>
<dbReference type="NCBIfam" id="TIGR00254">
    <property type="entry name" value="GGDEF"/>
    <property type="match status" value="1"/>
</dbReference>
<dbReference type="SUPFAM" id="SSF53850">
    <property type="entry name" value="Periplasmic binding protein-like II"/>
    <property type="match status" value="1"/>
</dbReference>
<dbReference type="InterPro" id="IPR000700">
    <property type="entry name" value="PAS-assoc_C"/>
</dbReference>
<dbReference type="Gene3D" id="3.30.450.40">
    <property type="match status" value="1"/>
</dbReference>
<dbReference type="PROSITE" id="PS50887">
    <property type="entry name" value="GGDEF"/>
    <property type="match status" value="1"/>
</dbReference>
<dbReference type="SUPFAM" id="SSF109604">
    <property type="entry name" value="HD-domain/PDEase-like"/>
    <property type="match status" value="1"/>
</dbReference>
<dbReference type="InterPro" id="IPR003607">
    <property type="entry name" value="HD/PDEase_dom"/>
</dbReference>
<dbReference type="Gene3D" id="3.40.190.10">
    <property type="entry name" value="Periplasmic binding protein-like II"/>
    <property type="match status" value="2"/>
</dbReference>
<dbReference type="SMART" id="SM00062">
    <property type="entry name" value="PBPb"/>
    <property type="match status" value="1"/>
</dbReference>
<dbReference type="InterPro" id="IPR043128">
    <property type="entry name" value="Rev_trsase/Diguanyl_cyclase"/>
</dbReference>
<evidence type="ECO:0000256" key="1">
    <source>
        <dbReference type="SAM" id="Phobius"/>
    </source>
</evidence>
<dbReference type="EMBL" id="AM184115">
    <property type="protein sequence ID" value="CAJ75686.1"/>
    <property type="molecule type" value="Genomic_DNA"/>
</dbReference>
<organism evidence="5">
    <name type="scientific">uncultured Thermotogales bacterium</name>
    <dbReference type="NCBI Taxonomy" id="221214"/>
    <lineage>
        <taxon>Bacteria</taxon>
        <taxon>Thermotogati</taxon>
        <taxon>Thermotogota</taxon>
        <taxon>Thermotogae</taxon>
        <taxon>Thermotogales</taxon>
        <taxon>environmental samples</taxon>
    </lineage>
</organism>
<gene>
    <name evidence="5" type="ORF">mes0002</name>
</gene>
<dbReference type="SUPFAM" id="SSF55781">
    <property type="entry name" value="GAF domain-like"/>
    <property type="match status" value="1"/>
</dbReference>
<dbReference type="InterPro" id="IPR029016">
    <property type="entry name" value="GAF-like_dom_sf"/>
</dbReference>
<dbReference type="PROSITE" id="PS51832">
    <property type="entry name" value="HD_GYP"/>
    <property type="match status" value="1"/>
</dbReference>
<dbReference type="Gene3D" id="1.10.3210.10">
    <property type="entry name" value="Hypothetical protein af1432"/>
    <property type="match status" value="1"/>
</dbReference>
<dbReference type="Gene3D" id="3.30.450.20">
    <property type="entry name" value="PAS domain"/>
    <property type="match status" value="1"/>
</dbReference>
<dbReference type="SUPFAM" id="SSF55785">
    <property type="entry name" value="PYP-like sensor domain (PAS domain)"/>
    <property type="match status" value="1"/>
</dbReference>
<dbReference type="SMART" id="SM00471">
    <property type="entry name" value="HDc"/>
    <property type="match status" value="1"/>
</dbReference>
<keyword evidence="1" id="KW-1133">Transmembrane helix</keyword>
<keyword evidence="1" id="KW-0472">Membrane</keyword>
<name>Q1EM20_9BACT</name>
<reference evidence="5" key="1">
    <citation type="journal article" date="2006" name="Appl. Environ. Microbiol.">
        <title>Evidence for existence of "mesotogas," members of the order Thermotogales adapted to low-temperature environments.</title>
        <authorList>
            <person name="Nesbo C.L."/>
            <person name="Dlutek M."/>
            <person name="Zhaxybayeva O."/>
            <person name="Doolittle F.W."/>
        </authorList>
    </citation>
    <scope>NUCLEOTIDE SEQUENCE</scope>
</reference>
<evidence type="ECO:0000259" key="2">
    <source>
        <dbReference type="PROSITE" id="PS50113"/>
    </source>
</evidence>
<dbReference type="AlphaFoldDB" id="Q1EM20"/>
<feature type="domain" description="HD-GYP" evidence="4">
    <location>
        <begin position="751"/>
        <end position="936"/>
    </location>
</feature>
<dbReference type="InterPro" id="IPR013655">
    <property type="entry name" value="PAS_fold_3"/>
</dbReference>
<dbReference type="InterPro" id="IPR029787">
    <property type="entry name" value="Nucleotide_cyclase"/>
</dbReference>
<dbReference type="InterPro" id="IPR000160">
    <property type="entry name" value="GGDEF_dom"/>
</dbReference>
<sequence length="936" mass="106399">MVLRKIIFFWESAMRKALSTAFFVLVFLVVFAEAEYRFSGDIDYPPFEYENERGIPVGFNVDILRGISEALDFEIEIELRTWTIARTTLESGQIDGLLGMYYSEGRDSLVDFSNPHIVLHGSIFSKKLAGKFSSLNDLRESRIAVQKGDVMDEIASNELVGSEIVRVEYPEIALRMLNEGQVDAVLLGTLQGLFLIDELSFEDVVMSDNPFVRLEYCFAVREGDRELLSLLNEGLSIISSNGENRRIYNKWFGSINGTEKSGFWQIFLFFFLPGGMIILLVLGGMYLWNRALRRQVREKTASLSERLEEEKLVEAQLSLSIKRYKSMSETISDYYYEVEYSDNGGDPEVWRSNSYERISGYSIDEPQLQKFDWESIVHPDDLDSYRRHLESVKSGNSQQLEYRIIRKDGTLRWVNEFSRPSYSDGASDIKNICGAIRDITDEKLAKDELEKTKEKVSKLHDVALKMEKSNEEDTIYHSIIDASVNIFGMDKFGLYLFYNQELVTLETEGEVSPLQGYLFRSGILRDSIESGRSAFIDAASLRKVIPDCSVSISIVPMKSIGAFVSYHESPMKQEEVKLVETMMAHAVEAIFRIRSDREIHYVTFHDSLTSLYNRPFFEEEVERLNVRRQMPMSIVMGDVNGLKIVNDAFGHLEGDRLLKAVAECLRSSIRSDDIIARWGGDEFIMLLPQTNTQSAESLVSRIKKALAQITGFDLPISVSFGIGTKSDVDQDFRETLVSAEEKMYRDKLLNNISMRSRTVEVLEKSLLNKSYETEEHTERIKTLSRDFGKFIGLSETELDNLLLLGALHDIGKIAVPEEILTKAGSLTSEEWKKIKSHPEAGFRIALSSPELVGIADEILSHHEWWDGSGYPRGLVGESIPLLARIMSIIDAYDVMTSGRPYKHPVSSEEAIEELRRCSGKQFDPGLVDSFVSFLNV</sequence>
<evidence type="ECO:0008006" key="6">
    <source>
        <dbReference type="Google" id="ProtNLM"/>
    </source>
</evidence>